<keyword evidence="1" id="KW-0812">Transmembrane</keyword>
<dbReference type="AlphaFoldDB" id="A0A9D2B1V3"/>
<comment type="caution">
    <text evidence="2">The sequence shown here is derived from an EMBL/GenBank/DDBJ whole genome shotgun (WGS) entry which is preliminary data.</text>
</comment>
<organism evidence="2 3">
    <name type="scientific">Candidatus Anaerobiospirillum pullistercoris</name>
    <dbReference type="NCBI Taxonomy" id="2838452"/>
    <lineage>
        <taxon>Bacteria</taxon>
        <taxon>Pseudomonadati</taxon>
        <taxon>Pseudomonadota</taxon>
        <taxon>Gammaproteobacteria</taxon>
        <taxon>Aeromonadales</taxon>
        <taxon>Succinivibrionaceae</taxon>
        <taxon>Anaerobiospirillum</taxon>
    </lineage>
</organism>
<evidence type="ECO:0000313" key="2">
    <source>
        <dbReference type="EMBL" id="HIX58058.1"/>
    </source>
</evidence>
<feature type="transmembrane region" description="Helical" evidence="1">
    <location>
        <begin position="33"/>
        <end position="52"/>
    </location>
</feature>
<protein>
    <submittedName>
        <fullName evidence="2">Uncharacterized protein</fullName>
    </submittedName>
</protein>
<feature type="transmembrane region" description="Helical" evidence="1">
    <location>
        <begin position="92"/>
        <end position="112"/>
    </location>
</feature>
<proteinExistence type="predicted"/>
<dbReference type="EMBL" id="DXEV01000223">
    <property type="protein sequence ID" value="HIX58058.1"/>
    <property type="molecule type" value="Genomic_DNA"/>
</dbReference>
<gene>
    <name evidence="2" type="ORF">H9850_11430</name>
</gene>
<feature type="transmembrane region" description="Helical" evidence="1">
    <location>
        <begin position="7"/>
        <end position="27"/>
    </location>
</feature>
<keyword evidence="1" id="KW-1133">Transmembrane helix</keyword>
<evidence type="ECO:0000313" key="3">
    <source>
        <dbReference type="Proteomes" id="UP000886829"/>
    </source>
</evidence>
<dbReference type="Proteomes" id="UP000886829">
    <property type="component" value="Unassembled WGS sequence"/>
</dbReference>
<reference evidence="2" key="1">
    <citation type="journal article" date="2021" name="PeerJ">
        <title>Extensive microbial diversity within the chicken gut microbiome revealed by metagenomics and culture.</title>
        <authorList>
            <person name="Gilroy R."/>
            <person name="Ravi A."/>
            <person name="Getino M."/>
            <person name="Pursley I."/>
            <person name="Horton D.L."/>
            <person name="Alikhan N.F."/>
            <person name="Baker D."/>
            <person name="Gharbi K."/>
            <person name="Hall N."/>
            <person name="Watson M."/>
            <person name="Adriaenssens E.M."/>
            <person name="Foster-Nyarko E."/>
            <person name="Jarju S."/>
            <person name="Secka A."/>
            <person name="Antonio M."/>
            <person name="Oren A."/>
            <person name="Chaudhuri R.R."/>
            <person name="La Ragione R."/>
            <person name="Hildebrand F."/>
            <person name="Pallen M.J."/>
        </authorList>
    </citation>
    <scope>NUCLEOTIDE SEQUENCE</scope>
    <source>
        <strain evidence="2">USASDec5-558</strain>
    </source>
</reference>
<reference evidence="2" key="2">
    <citation type="submission" date="2021-04" db="EMBL/GenBank/DDBJ databases">
        <authorList>
            <person name="Gilroy R."/>
        </authorList>
    </citation>
    <scope>NUCLEOTIDE SEQUENCE</scope>
    <source>
        <strain evidence="2">USASDec5-558</strain>
    </source>
</reference>
<sequence length="231" mass="25256">MRFSIANIIKLVFPVIFNLIFFLFVAIEGTLAQWSSWLFINVAYAAFIYTLKDQVKERLSVLNFTIYAIGLGYFFIALIVGVLFMAVFKTAGVVSCIVQLILLGVFVVVALGSKLANISTEHSIEQQRKQGLFIQSLLQGVNGCIAILPSKVTSGMDSSCESALQQLVQALEISPLQSSIAVVQIEQELQANLLKLQQAVAAGKAEQVRSLAQQMILQINQRNSLLEGTGV</sequence>
<feature type="transmembrane region" description="Helical" evidence="1">
    <location>
        <begin position="64"/>
        <end position="86"/>
    </location>
</feature>
<evidence type="ECO:0000256" key="1">
    <source>
        <dbReference type="SAM" id="Phobius"/>
    </source>
</evidence>
<name>A0A9D2B1V3_9GAMM</name>
<accession>A0A9D2B1V3</accession>
<keyword evidence="1" id="KW-0472">Membrane</keyword>